<dbReference type="Proteomes" id="UP001629246">
    <property type="component" value="Unassembled WGS sequence"/>
</dbReference>
<dbReference type="PANTHER" id="PTHR43537">
    <property type="entry name" value="TRANSCRIPTIONAL REGULATOR, GNTR FAMILY"/>
    <property type="match status" value="1"/>
</dbReference>
<organism evidence="5 6">
    <name type="scientific">Herbaspirillum lusitanum</name>
    <dbReference type="NCBI Taxonomy" id="213312"/>
    <lineage>
        <taxon>Bacteria</taxon>
        <taxon>Pseudomonadati</taxon>
        <taxon>Pseudomonadota</taxon>
        <taxon>Betaproteobacteria</taxon>
        <taxon>Burkholderiales</taxon>
        <taxon>Oxalobacteraceae</taxon>
        <taxon>Herbaspirillum</taxon>
    </lineage>
</organism>
<dbReference type="PROSITE" id="PS50949">
    <property type="entry name" value="HTH_GNTR"/>
    <property type="match status" value="1"/>
</dbReference>
<dbReference type="RefSeq" id="WP_408157199.1">
    <property type="nucleotide sequence ID" value="NZ_JAQQFM010000004.1"/>
</dbReference>
<dbReference type="Pfam" id="PF00392">
    <property type="entry name" value="GntR"/>
    <property type="match status" value="1"/>
</dbReference>
<dbReference type="Gene3D" id="1.20.120.530">
    <property type="entry name" value="GntR ligand-binding domain-like"/>
    <property type="match status" value="1"/>
</dbReference>
<dbReference type="EMBL" id="JAQQFM010000004">
    <property type="protein sequence ID" value="MFL9924494.1"/>
    <property type="molecule type" value="Genomic_DNA"/>
</dbReference>
<dbReference type="SMART" id="SM00895">
    <property type="entry name" value="FCD"/>
    <property type="match status" value="1"/>
</dbReference>
<dbReference type="InterPro" id="IPR036390">
    <property type="entry name" value="WH_DNA-bd_sf"/>
</dbReference>
<dbReference type="InterPro" id="IPR011711">
    <property type="entry name" value="GntR_C"/>
</dbReference>
<dbReference type="CDD" id="cd07377">
    <property type="entry name" value="WHTH_GntR"/>
    <property type="match status" value="1"/>
</dbReference>
<proteinExistence type="predicted"/>
<keyword evidence="2" id="KW-0238">DNA-binding</keyword>
<dbReference type="InterPro" id="IPR008920">
    <property type="entry name" value="TF_FadR/GntR_C"/>
</dbReference>
<dbReference type="SMART" id="SM00345">
    <property type="entry name" value="HTH_GNTR"/>
    <property type="match status" value="1"/>
</dbReference>
<dbReference type="InterPro" id="IPR000524">
    <property type="entry name" value="Tscrpt_reg_HTH_GntR"/>
</dbReference>
<evidence type="ECO:0000256" key="2">
    <source>
        <dbReference type="ARBA" id="ARBA00023125"/>
    </source>
</evidence>
<keyword evidence="6" id="KW-1185">Reference proteome</keyword>
<dbReference type="PANTHER" id="PTHR43537:SF5">
    <property type="entry name" value="UXU OPERON TRANSCRIPTIONAL REGULATOR"/>
    <property type="match status" value="1"/>
</dbReference>
<dbReference type="Pfam" id="PF07729">
    <property type="entry name" value="FCD"/>
    <property type="match status" value="1"/>
</dbReference>
<evidence type="ECO:0000256" key="3">
    <source>
        <dbReference type="ARBA" id="ARBA00023163"/>
    </source>
</evidence>
<sequence length="260" mass="28957">MNPPLQAAKAVSEDDPNAQETRAYRVVAKRIEEIIRDEKIPAGGRLPSERELALRLDVGRALVREAMIALELSGIVEVRLGSGVYVNEKLHIAPSVNEAGSGSGPFEILSARKLIESEIAAVAARMATDSAIDAILTAVNDMERFYSDRKRNEEADRTFHLAVARATGNTAYVEVVECMWNQRGRLWSKMDEHFHTDELRHATLADHRRILEAIATRDSAGARRAMRAHLDRVTREFSRGWSLKDSVVPQSPDFPESSES</sequence>
<name>A0ABW9A8C0_9BURK</name>
<evidence type="ECO:0000313" key="6">
    <source>
        <dbReference type="Proteomes" id="UP001629246"/>
    </source>
</evidence>
<accession>A0ABW9A8C0</accession>
<dbReference type="InterPro" id="IPR036388">
    <property type="entry name" value="WH-like_DNA-bd_sf"/>
</dbReference>
<dbReference type="Gene3D" id="1.10.10.10">
    <property type="entry name" value="Winged helix-like DNA-binding domain superfamily/Winged helix DNA-binding domain"/>
    <property type="match status" value="1"/>
</dbReference>
<keyword evidence="3" id="KW-0804">Transcription</keyword>
<dbReference type="SUPFAM" id="SSF46785">
    <property type="entry name" value="Winged helix' DNA-binding domain"/>
    <property type="match status" value="1"/>
</dbReference>
<gene>
    <name evidence="5" type="ORF">PQR62_09470</name>
</gene>
<dbReference type="SUPFAM" id="SSF48008">
    <property type="entry name" value="GntR ligand-binding domain-like"/>
    <property type="match status" value="1"/>
</dbReference>
<feature type="domain" description="HTH gntR-type" evidence="4">
    <location>
        <begin position="21"/>
        <end position="89"/>
    </location>
</feature>
<keyword evidence="1" id="KW-0805">Transcription regulation</keyword>
<reference evidence="5 6" key="1">
    <citation type="journal article" date="2024" name="Chem. Sci.">
        <title>Discovery of megapolipeptins by genome mining of a Burkholderiales bacteria collection.</title>
        <authorList>
            <person name="Paulo B.S."/>
            <person name="Recchia M.J.J."/>
            <person name="Lee S."/>
            <person name="Fergusson C.H."/>
            <person name="Romanowski S.B."/>
            <person name="Hernandez A."/>
            <person name="Krull N."/>
            <person name="Liu D.Y."/>
            <person name="Cavanagh H."/>
            <person name="Bos A."/>
            <person name="Gray C.A."/>
            <person name="Murphy B.T."/>
            <person name="Linington R.G."/>
            <person name="Eustaquio A.S."/>
        </authorList>
    </citation>
    <scope>NUCLEOTIDE SEQUENCE [LARGE SCALE GENOMIC DNA]</scope>
    <source>
        <strain evidence="5 6">RL21-008-BIB-A</strain>
    </source>
</reference>
<comment type="caution">
    <text evidence="5">The sequence shown here is derived from an EMBL/GenBank/DDBJ whole genome shotgun (WGS) entry which is preliminary data.</text>
</comment>
<dbReference type="PRINTS" id="PR00035">
    <property type="entry name" value="HTHGNTR"/>
</dbReference>
<evidence type="ECO:0000259" key="4">
    <source>
        <dbReference type="PROSITE" id="PS50949"/>
    </source>
</evidence>
<evidence type="ECO:0000256" key="1">
    <source>
        <dbReference type="ARBA" id="ARBA00023015"/>
    </source>
</evidence>
<protein>
    <submittedName>
        <fullName evidence="5">FadR/GntR family transcriptional regulator</fullName>
    </submittedName>
</protein>
<evidence type="ECO:0000313" key="5">
    <source>
        <dbReference type="EMBL" id="MFL9924494.1"/>
    </source>
</evidence>